<dbReference type="Proteomes" id="UP000186583">
    <property type="component" value="Unassembled WGS sequence"/>
</dbReference>
<evidence type="ECO:0000256" key="1">
    <source>
        <dbReference type="SAM" id="MobiDB-lite"/>
    </source>
</evidence>
<proteinExistence type="predicted"/>
<feature type="region of interest" description="Disordered" evidence="1">
    <location>
        <begin position="134"/>
        <end position="176"/>
    </location>
</feature>
<dbReference type="PANTHER" id="PTHR47256:SF1">
    <property type="entry name" value="ZN(II)2CYS6 TRANSCRIPTION FACTOR (EUROFUNG)"/>
    <property type="match status" value="1"/>
</dbReference>
<evidence type="ECO:0000313" key="3">
    <source>
        <dbReference type="Proteomes" id="UP000186583"/>
    </source>
</evidence>
<dbReference type="AlphaFoldDB" id="A0A1Q8S5C8"/>
<feature type="region of interest" description="Disordered" evidence="1">
    <location>
        <begin position="386"/>
        <end position="415"/>
    </location>
</feature>
<dbReference type="OrthoDB" id="10261408at2759"/>
<dbReference type="EMBL" id="MPGH01000017">
    <property type="protein sequence ID" value="OLN96622.1"/>
    <property type="molecule type" value="Genomic_DNA"/>
</dbReference>
<accession>A0A1Q8S5C8</accession>
<name>A0A1Q8S5C8_9PEZI</name>
<dbReference type="InterPro" id="IPR053187">
    <property type="entry name" value="Notoamide_regulator"/>
</dbReference>
<reference evidence="2 3" key="1">
    <citation type="submission" date="2016-11" db="EMBL/GenBank/DDBJ databases">
        <title>Draft Genome Assembly of Colletotrichum chlorophyti a pathogen of herbaceous plants.</title>
        <authorList>
            <person name="Gan P."/>
            <person name="Narusaka M."/>
            <person name="Tsushima A."/>
            <person name="Narusaka Y."/>
            <person name="Takano Y."/>
            <person name="Shirasu K."/>
        </authorList>
    </citation>
    <scope>NUCLEOTIDE SEQUENCE [LARGE SCALE GENOMIC DNA]</scope>
    <source>
        <strain evidence="2 3">NTL11</strain>
    </source>
</reference>
<sequence>MSTKKDTTCLKRSSECIYTEKRELQRQNSSSEKSQEVLDLLKSAPEPQAFEILRTLRANGDLDSVLSIIKGGMDGMARPSDHKVARAIRPAESSLEFELMVKNPIAYPALRNVPLTALERDGLLRPNRLRRSKSLDYQYSNGPPPIKWNGQNRNPDDDTSMEPSGTIPYTEDEDPFCLTAVPNENDGPEPGLCDPRLENLKVNLWTDVPIADDYAARVISLYLTTDHPLLGVFDPELFIDDLVHYRQEHCSRLLVSALLYWGCQMYTAIDRGAVQLAESFCKEAEKIWLDEKHNDSVLNAASAQLLSLAYLGHGKDHYVLKYLAAALGMGTRMSMFGVEPSKAMAKFEHISPESRRSFSYTAWGVFNWGVLTTLFYQQPGLEYPDHPPVSPIPGQTAPETGRESSTSLGSDESDESLPSYMGHTFPTLCMFWRIVHGITLAYYKNRQSHVLEHVSIEFAEFKYRELLAWVESIPSEQVLGRHSPHHVVIFHIWFHAAILDIFRPFIRRPRRERLRLKTFSSRHSTPDAAFNASVSQLKQLVVRYRCKYESSAYTLLWQSALIYVANAVLHETQDPEWRFYFLACIYGYEGLRKSYRIAEVISRGLLTMTLRDGDISGTEARKLLKQIKEADGSHASGDIRATFMVDLDLAMTDPEAARVENLAERFDDIALFRDFTTVDDDEIGNFRRQNSLDSGE</sequence>
<dbReference type="PANTHER" id="PTHR47256">
    <property type="entry name" value="ZN(II)2CYS6 TRANSCRIPTION FACTOR (EUROFUNG)-RELATED"/>
    <property type="match status" value="1"/>
</dbReference>
<protein>
    <submittedName>
        <fullName evidence="2">Nitrogen assimilation transcription factor nit-4-like protein 1</fullName>
    </submittedName>
</protein>
<gene>
    <name evidence="2" type="ORF">CCHL11_00912</name>
</gene>
<organism evidence="2 3">
    <name type="scientific">Colletotrichum chlorophyti</name>
    <dbReference type="NCBI Taxonomy" id="708187"/>
    <lineage>
        <taxon>Eukaryota</taxon>
        <taxon>Fungi</taxon>
        <taxon>Dikarya</taxon>
        <taxon>Ascomycota</taxon>
        <taxon>Pezizomycotina</taxon>
        <taxon>Sordariomycetes</taxon>
        <taxon>Hypocreomycetidae</taxon>
        <taxon>Glomerellales</taxon>
        <taxon>Glomerellaceae</taxon>
        <taxon>Colletotrichum</taxon>
    </lineage>
</organism>
<comment type="caution">
    <text evidence="2">The sequence shown here is derived from an EMBL/GenBank/DDBJ whole genome shotgun (WGS) entry which is preliminary data.</text>
</comment>
<dbReference type="CDD" id="cd12148">
    <property type="entry name" value="fungal_TF_MHR"/>
    <property type="match status" value="1"/>
</dbReference>
<evidence type="ECO:0000313" key="2">
    <source>
        <dbReference type="EMBL" id="OLN96622.1"/>
    </source>
</evidence>
<keyword evidence="3" id="KW-1185">Reference proteome</keyword>
<dbReference type="STRING" id="708187.A0A1Q8S5C8"/>